<dbReference type="NCBIfam" id="NF003915">
    <property type="entry name" value="PRK05441.1"/>
    <property type="match status" value="1"/>
</dbReference>
<evidence type="ECO:0000259" key="3">
    <source>
        <dbReference type="PROSITE" id="PS51464"/>
    </source>
</evidence>
<dbReference type="GO" id="GO:0016835">
    <property type="term" value="F:carbon-oxygen lyase activity"/>
    <property type="evidence" value="ECO:0007669"/>
    <property type="project" value="InterPro"/>
</dbReference>
<dbReference type="GO" id="GO:0097367">
    <property type="term" value="F:carbohydrate derivative binding"/>
    <property type="evidence" value="ECO:0007669"/>
    <property type="project" value="InterPro"/>
</dbReference>
<keyword evidence="2" id="KW-0119">Carbohydrate metabolism</keyword>
<reference evidence="5" key="1">
    <citation type="submission" date="2015-05" db="EMBL/GenBank/DDBJ databases">
        <authorList>
            <person name="Rodrigo-Torres Lidia"/>
            <person name="Arahal R.David."/>
        </authorList>
    </citation>
    <scope>NUCLEOTIDE SEQUENCE [LARGE SCALE GENOMIC DNA]</scope>
    <source>
        <strain evidence="5">CECT 7321</strain>
    </source>
</reference>
<dbReference type="GO" id="GO:0046348">
    <property type="term" value="P:amino sugar catabolic process"/>
    <property type="evidence" value="ECO:0007669"/>
    <property type="project" value="InterPro"/>
</dbReference>
<organism evidence="4 5">
    <name type="scientific">Phaeobacter italicus</name>
    <dbReference type="NCBI Taxonomy" id="481446"/>
    <lineage>
        <taxon>Bacteria</taxon>
        <taxon>Pseudomonadati</taxon>
        <taxon>Pseudomonadota</taxon>
        <taxon>Alphaproteobacteria</taxon>
        <taxon>Rhodobacterales</taxon>
        <taxon>Roseobacteraceae</taxon>
        <taxon>Phaeobacter</taxon>
    </lineage>
</organism>
<dbReference type="CDD" id="cd05007">
    <property type="entry name" value="SIS_Etherase"/>
    <property type="match status" value="1"/>
</dbReference>
<dbReference type="Gene3D" id="1.10.8.1080">
    <property type="match status" value="1"/>
</dbReference>
<dbReference type="EC" id="4.2.1.126" evidence="4"/>
<feature type="domain" description="SIS" evidence="3">
    <location>
        <begin position="53"/>
        <end position="214"/>
    </location>
</feature>
<protein>
    <submittedName>
        <fullName evidence="4">N-acetylmuramic acid 6-phosphate etherase</fullName>
        <ecNumber evidence="4">4.2.1.126</ecNumber>
    </submittedName>
</protein>
<dbReference type="SUPFAM" id="SSF53697">
    <property type="entry name" value="SIS domain"/>
    <property type="match status" value="1"/>
</dbReference>
<evidence type="ECO:0000256" key="1">
    <source>
        <dbReference type="ARBA" id="ARBA00023239"/>
    </source>
</evidence>
<dbReference type="PANTHER" id="PTHR10088">
    <property type="entry name" value="GLUCOKINASE REGULATORY PROTEIN"/>
    <property type="match status" value="1"/>
</dbReference>
<accession>A0A0H5D753</accession>
<dbReference type="GO" id="GO:0009254">
    <property type="term" value="P:peptidoglycan turnover"/>
    <property type="evidence" value="ECO:0007669"/>
    <property type="project" value="TreeGrafter"/>
</dbReference>
<sequence length="302" mass="30755">MLPHTTEQVHPDAHKLSDATLKDAARALAKGQREAAEAPQQAISAICSGASAMARSLTSDGSLYYVAAGSSGLMAAADAMELGGTFSIDESRIHILMAGGLPQSAHMPGDTEDDIHGLSEQLAQLGPQDTVIAVSASGTTPFTLEAARLARAAGAALIGIANNPGSPLLEQADHAIALATPAELISGSTRMGAGTAQKIALNMLSSLMAVELGHVHDGMMVNLRADNSKLRARAVGIVSRITGASATDAQIALDQTGGAVKPAVLICAGATSVGHALTLLQDSAGRLRPALLELPKRQNKTD</sequence>
<dbReference type="AlphaFoldDB" id="A0A0H5D753"/>
<dbReference type="InterPro" id="IPR005488">
    <property type="entry name" value="Etherase_MurQ"/>
</dbReference>
<dbReference type="PROSITE" id="PS51464">
    <property type="entry name" value="SIS"/>
    <property type="match status" value="1"/>
</dbReference>
<dbReference type="EMBL" id="CVRL01000046">
    <property type="protein sequence ID" value="CRL12849.1"/>
    <property type="molecule type" value="Genomic_DNA"/>
</dbReference>
<proteinExistence type="predicted"/>
<name>A0A0H5D753_9RHOB</name>
<dbReference type="Gene3D" id="3.40.50.10490">
    <property type="entry name" value="Glucose-6-phosphate isomerase like protein, domain 1"/>
    <property type="match status" value="1"/>
</dbReference>
<dbReference type="RefSeq" id="WP_008562458.1">
    <property type="nucleotide sequence ID" value="NZ_CVRL01000046.1"/>
</dbReference>
<dbReference type="Pfam" id="PF01380">
    <property type="entry name" value="SIS"/>
    <property type="match status" value="1"/>
</dbReference>
<gene>
    <name evidence="4" type="primary">murQ</name>
    <name evidence="4" type="ORF">NIT7321_03730</name>
</gene>
<evidence type="ECO:0000256" key="2">
    <source>
        <dbReference type="ARBA" id="ARBA00023277"/>
    </source>
</evidence>
<dbReference type="STRING" id="481446.NIT7645_02074"/>
<dbReference type="Proteomes" id="UP000043764">
    <property type="component" value="Unassembled WGS sequence"/>
</dbReference>
<dbReference type="InterPro" id="IPR046348">
    <property type="entry name" value="SIS_dom_sf"/>
</dbReference>
<evidence type="ECO:0000313" key="4">
    <source>
        <dbReference type="EMBL" id="CRL12849.1"/>
    </source>
</evidence>
<keyword evidence="1 4" id="KW-0456">Lyase</keyword>
<evidence type="ECO:0000313" key="5">
    <source>
        <dbReference type="Proteomes" id="UP000043764"/>
    </source>
</evidence>
<keyword evidence="5" id="KW-1185">Reference proteome</keyword>
<dbReference type="PANTHER" id="PTHR10088:SF4">
    <property type="entry name" value="GLUCOKINASE REGULATORY PROTEIN"/>
    <property type="match status" value="1"/>
</dbReference>
<dbReference type="GO" id="GO:0016803">
    <property type="term" value="F:ether hydrolase activity"/>
    <property type="evidence" value="ECO:0007669"/>
    <property type="project" value="TreeGrafter"/>
</dbReference>
<dbReference type="InterPro" id="IPR001347">
    <property type="entry name" value="SIS_dom"/>
</dbReference>
<dbReference type="InterPro" id="IPR040190">
    <property type="entry name" value="MURQ/GCKR"/>
</dbReference>